<dbReference type="InterPro" id="IPR008949">
    <property type="entry name" value="Isoprenoid_synthase_dom_sf"/>
</dbReference>
<organism evidence="7 8">
    <name type="scientific">Tectimicrobiota bacterium</name>
    <dbReference type="NCBI Taxonomy" id="2528274"/>
    <lineage>
        <taxon>Bacteria</taxon>
        <taxon>Pseudomonadati</taxon>
        <taxon>Nitrospinota/Tectimicrobiota group</taxon>
        <taxon>Candidatus Tectimicrobiota</taxon>
    </lineage>
</organism>
<protein>
    <submittedName>
        <fullName evidence="7">Polyprenyl synthetase family protein</fullName>
    </submittedName>
</protein>
<dbReference type="PROSITE" id="PS00444">
    <property type="entry name" value="POLYPRENYL_SYNTHASE_2"/>
    <property type="match status" value="1"/>
</dbReference>
<dbReference type="PROSITE" id="PS00723">
    <property type="entry name" value="POLYPRENYL_SYNTHASE_1"/>
    <property type="match status" value="1"/>
</dbReference>
<evidence type="ECO:0000313" key="7">
    <source>
        <dbReference type="EMBL" id="MBI2877402.1"/>
    </source>
</evidence>
<dbReference type="GO" id="GO:0046872">
    <property type="term" value="F:metal ion binding"/>
    <property type="evidence" value="ECO:0007669"/>
    <property type="project" value="UniProtKB-KW"/>
</dbReference>
<sequence length="324" mass="36072">MRFSEVLEVISEDLRNVEAALKENTWSDVALIPLVSNYLSGTGGKRIRPILVLVSSKLCNYWGDKSIIHSCIVEFIHTATLLHDDVVDGSSLRRGHPSANAKWGNEASVLVGDFLFSKSFTLMSNHSDFRIMRSLSKASLCMAEGEVMQLVSHCNPASTESHYLEVIKRKTAALIASCCQIGAILGEAPPEQEKALVDFGLKLGMAFQLVDDVLDYSAKEVRLGKRIGKDFHEGNVTLPLISLYTRCREEERAWIDQHLGKGDLGPEELEQLLGWMRNYCALESATELARGLIAQAKERLSVFEGSLYLEALRSVADYICERDY</sequence>
<accession>A0A932CRR2</accession>
<evidence type="ECO:0000256" key="6">
    <source>
        <dbReference type="RuleBase" id="RU004466"/>
    </source>
</evidence>
<dbReference type="SFLD" id="SFLDS00005">
    <property type="entry name" value="Isoprenoid_Synthase_Type_I"/>
    <property type="match status" value="1"/>
</dbReference>
<proteinExistence type="inferred from homology"/>
<dbReference type="EMBL" id="JACPRF010000334">
    <property type="protein sequence ID" value="MBI2877402.1"/>
    <property type="molecule type" value="Genomic_DNA"/>
</dbReference>
<comment type="similarity">
    <text evidence="2 6">Belongs to the FPP/GGPP synthase family.</text>
</comment>
<dbReference type="GO" id="GO:0008299">
    <property type="term" value="P:isoprenoid biosynthetic process"/>
    <property type="evidence" value="ECO:0007669"/>
    <property type="project" value="InterPro"/>
</dbReference>
<evidence type="ECO:0000256" key="3">
    <source>
        <dbReference type="ARBA" id="ARBA00022679"/>
    </source>
</evidence>
<name>A0A932CRR2_UNCTE</name>
<dbReference type="Proteomes" id="UP000769766">
    <property type="component" value="Unassembled WGS sequence"/>
</dbReference>
<dbReference type="Gene3D" id="1.10.600.10">
    <property type="entry name" value="Farnesyl Diphosphate Synthase"/>
    <property type="match status" value="1"/>
</dbReference>
<gene>
    <name evidence="7" type="ORF">HYY20_11015</name>
</gene>
<dbReference type="PANTHER" id="PTHR12001:SF69">
    <property type="entry name" value="ALL TRANS-POLYPRENYL-DIPHOSPHATE SYNTHASE PDSS1"/>
    <property type="match status" value="1"/>
</dbReference>
<comment type="cofactor">
    <cofactor evidence="1">
        <name>Mg(2+)</name>
        <dbReference type="ChEBI" id="CHEBI:18420"/>
    </cofactor>
</comment>
<reference evidence="7" key="1">
    <citation type="submission" date="2020-07" db="EMBL/GenBank/DDBJ databases">
        <title>Huge and variable diversity of episymbiotic CPR bacteria and DPANN archaea in groundwater ecosystems.</title>
        <authorList>
            <person name="He C.Y."/>
            <person name="Keren R."/>
            <person name="Whittaker M."/>
            <person name="Farag I.F."/>
            <person name="Doudna J."/>
            <person name="Cate J.H.D."/>
            <person name="Banfield J.F."/>
        </authorList>
    </citation>
    <scope>NUCLEOTIDE SEQUENCE</scope>
    <source>
        <strain evidence="7">NC_groundwater_672_Ag_B-0.1um_62_36</strain>
    </source>
</reference>
<dbReference type="GO" id="GO:0004659">
    <property type="term" value="F:prenyltransferase activity"/>
    <property type="evidence" value="ECO:0007669"/>
    <property type="project" value="InterPro"/>
</dbReference>
<keyword evidence="3 6" id="KW-0808">Transferase</keyword>
<dbReference type="AlphaFoldDB" id="A0A932CRR2"/>
<evidence type="ECO:0000256" key="1">
    <source>
        <dbReference type="ARBA" id="ARBA00001946"/>
    </source>
</evidence>
<evidence type="ECO:0000256" key="2">
    <source>
        <dbReference type="ARBA" id="ARBA00006706"/>
    </source>
</evidence>
<dbReference type="CDD" id="cd00685">
    <property type="entry name" value="Trans_IPPS_HT"/>
    <property type="match status" value="1"/>
</dbReference>
<dbReference type="PANTHER" id="PTHR12001">
    <property type="entry name" value="GERANYLGERANYL PYROPHOSPHATE SYNTHASE"/>
    <property type="match status" value="1"/>
</dbReference>
<dbReference type="SUPFAM" id="SSF48576">
    <property type="entry name" value="Terpenoid synthases"/>
    <property type="match status" value="1"/>
</dbReference>
<dbReference type="Pfam" id="PF00348">
    <property type="entry name" value="polyprenyl_synt"/>
    <property type="match status" value="1"/>
</dbReference>
<dbReference type="InterPro" id="IPR033749">
    <property type="entry name" value="Polyprenyl_synt_CS"/>
</dbReference>
<evidence type="ECO:0000313" key="8">
    <source>
        <dbReference type="Proteomes" id="UP000769766"/>
    </source>
</evidence>
<dbReference type="InterPro" id="IPR000092">
    <property type="entry name" value="Polyprenyl_synt"/>
</dbReference>
<comment type="caution">
    <text evidence="7">The sequence shown here is derived from an EMBL/GenBank/DDBJ whole genome shotgun (WGS) entry which is preliminary data.</text>
</comment>
<evidence type="ECO:0000256" key="5">
    <source>
        <dbReference type="ARBA" id="ARBA00022842"/>
    </source>
</evidence>
<keyword evidence="4" id="KW-0479">Metal-binding</keyword>
<keyword evidence="5" id="KW-0460">Magnesium</keyword>
<evidence type="ECO:0000256" key="4">
    <source>
        <dbReference type="ARBA" id="ARBA00022723"/>
    </source>
</evidence>